<sequence length="97" mass="11160">MKHILIKPHITEKTTEDTKKSKFTFSVSKNARKEEIKKTVEHLFKVNVISVNVSKNASEVKRNMKFGNYRVKGGVKKAIITLKKGQKIDLFNIESKE</sequence>
<evidence type="ECO:0000256" key="2">
    <source>
        <dbReference type="ARBA" id="ARBA00022730"/>
    </source>
</evidence>
<dbReference type="NCBIfam" id="NF004363">
    <property type="entry name" value="PRK05738.2-4"/>
    <property type="match status" value="1"/>
</dbReference>
<keyword evidence="5 6" id="KW-0687">Ribonucleoprotein</keyword>
<evidence type="ECO:0000256" key="6">
    <source>
        <dbReference type="HAMAP-Rule" id="MF_01369"/>
    </source>
</evidence>
<evidence type="ECO:0000313" key="8">
    <source>
        <dbReference type="EMBL" id="PIR43680.1"/>
    </source>
</evidence>
<comment type="similarity">
    <text evidence="1 6 7">Belongs to the universal ribosomal protein uL23 family.</text>
</comment>
<evidence type="ECO:0000256" key="3">
    <source>
        <dbReference type="ARBA" id="ARBA00022884"/>
    </source>
</evidence>
<comment type="subunit">
    <text evidence="6">Part of the 50S ribosomal subunit. Contacts protein L29, and trigger factor when it is bound to the ribosome.</text>
</comment>
<evidence type="ECO:0000256" key="7">
    <source>
        <dbReference type="RuleBase" id="RU003934"/>
    </source>
</evidence>
<dbReference type="GO" id="GO:1990904">
    <property type="term" value="C:ribonucleoprotein complex"/>
    <property type="evidence" value="ECO:0007669"/>
    <property type="project" value="UniProtKB-KW"/>
</dbReference>
<dbReference type="Proteomes" id="UP000230214">
    <property type="component" value="Unassembled WGS sequence"/>
</dbReference>
<name>A0A2H0RB41_UNCKA</name>
<keyword evidence="2 6" id="KW-0699">rRNA-binding</keyword>
<keyword evidence="4 6" id="KW-0689">Ribosomal protein</keyword>
<evidence type="ECO:0000256" key="5">
    <source>
        <dbReference type="ARBA" id="ARBA00023274"/>
    </source>
</evidence>
<accession>A0A2H0RB41</accession>
<dbReference type="GO" id="GO:0005840">
    <property type="term" value="C:ribosome"/>
    <property type="evidence" value="ECO:0007669"/>
    <property type="project" value="UniProtKB-KW"/>
</dbReference>
<comment type="caution">
    <text evidence="8">The sequence shown here is derived from an EMBL/GenBank/DDBJ whole genome shotgun (WGS) entry which is preliminary data.</text>
</comment>
<dbReference type="InterPro" id="IPR012678">
    <property type="entry name" value="Ribosomal_uL23/eL15/eS24_sf"/>
</dbReference>
<dbReference type="InterPro" id="IPR001014">
    <property type="entry name" value="Ribosomal_uL23_CS"/>
</dbReference>
<keyword evidence="3 6" id="KW-0694">RNA-binding</keyword>
<evidence type="ECO:0000256" key="4">
    <source>
        <dbReference type="ARBA" id="ARBA00022980"/>
    </source>
</evidence>
<dbReference type="PROSITE" id="PS00050">
    <property type="entry name" value="RIBOSOMAL_L23"/>
    <property type="match status" value="1"/>
</dbReference>
<gene>
    <name evidence="6" type="primary">rplW</name>
    <name evidence="8" type="ORF">COV24_01325</name>
</gene>
<evidence type="ECO:0000256" key="1">
    <source>
        <dbReference type="ARBA" id="ARBA00006700"/>
    </source>
</evidence>
<evidence type="ECO:0000313" key="9">
    <source>
        <dbReference type="Proteomes" id="UP000230214"/>
    </source>
</evidence>
<dbReference type="Pfam" id="PF00276">
    <property type="entry name" value="Ribosomal_L23"/>
    <property type="match status" value="1"/>
</dbReference>
<organism evidence="8 9">
    <name type="scientific">candidate division WWE3 bacterium CG10_big_fil_rev_8_21_14_0_10_32_10</name>
    <dbReference type="NCBI Taxonomy" id="1975090"/>
    <lineage>
        <taxon>Bacteria</taxon>
        <taxon>Katanobacteria</taxon>
    </lineage>
</organism>
<dbReference type="AlphaFoldDB" id="A0A2H0RB41"/>
<reference evidence="8 9" key="1">
    <citation type="submission" date="2017-09" db="EMBL/GenBank/DDBJ databases">
        <title>Depth-based differentiation of microbial function through sediment-hosted aquifers and enrichment of novel symbionts in the deep terrestrial subsurface.</title>
        <authorList>
            <person name="Probst A.J."/>
            <person name="Ladd B."/>
            <person name="Jarett J.K."/>
            <person name="Geller-Mcgrath D.E."/>
            <person name="Sieber C.M."/>
            <person name="Emerson J.B."/>
            <person name="Anantharaman K."/>
            <person name="Thomas B.C."/>
            <person name="Malmstrom R."/>
            <person name="Stieglmeier M."/>
            <person name="Klingl A."/>
            <person name="Woyke T."/>
            <person name="Ryan C.M."/>
            <person name="Banfield J.F."/>
        </authorList>
    </citation>
    <scope>NUCLEOTIDE SEQUENCE [LARGE SCALE GENOMIC DNA]</scope>
    <source>
        <strain evidence="8">CG10_big_fil_rev_8_21_14_0_10_32_10</strain>
    </source>
</reference>
<dbReference type="GO" id="GO:0019843">
    <property type="term" value="F:rRNA binding"/>
    <property type="evidence" value="ECO:0007669"/>
    <property type="project" value="UniProtKB-UniRule"/>
</dbReference>
<dbReference type="GO" id="GO:0006412">
    <property type="term" value="P:translation"/>
    <property type="evidence" value="ECO:0007669"/>
    <property type="project" value="UniProtKB-UniRule"/>
</dbReference>
<dbReference type="HAMAP" id="MF_01369_B">
    <property type="entry name" value="Ribosomal_uL23_B"/>
    <property type="match status" value="1"/>
</dbReference>
<dbReference type="SUPFAM" id="SSF54189">
    <property type="entry name" value="Ribosomal proteins S24e, L23 and L15e"/>
    <property type="match status" value="1"/>
</dbReference>
<proteinExistence type="inferred from homology"/>
<dbReference type="EMBL" id="PCXU01000013">
    <property type="protein sequence ID" value="PIR43680.1"/>
    <property type="molecule type" value="Genomic_DNA"/>
</dbReference>
<protein>
    <recommendedName>
        <fullName evidence="6">Large ribosomal subunit protein uL23</fullName>
    </recommendedName>
</protein>
<dbReference type="GO" id="GO:0003735">
    <property type="term" value="F:structural constituent of ribosome"/>
    <property type="evidence" value="ECO:0007669"/>
    <property type="project" value="InterPro"/>
</dbReference>
<dbReference type="InterPro" id="IPR013025">
    <property type="entry name" value="Ribosomal_uL23-like"/>
</dbReference>
<dbReference type="InterPro" id="IPR012677">
    <property type="entry name" value="Nucleotide-bd_a/b_plait_sf"/>
</dbReference>
<dbReference type="Gene3D" id="3.30.70.330">
    <property type="match status" value="1"/>
</dbReference>
<comment type="function">
    <text evidence="6">One of the early assembly proteins it binds 23S rRNA. One of the proteins that surrounds the polypeptide exit tunnel on the outside of the ribosome. Forms the main docking site for trigger factor binding to the ribosome.</text>
</comment>